<feature type="domain" description="Trichome birefringence-like C-terminal" evidence="11">
    <location>
        <begin position="57"/>
        <end position="96"/>
    </location>
</feature>
<keyword evidence="9" id="KW-1015">Disulfide bond</keyword>
<dbReference type="Proteomes" id="UP000015105">
    <property type="component" value="Chromosome 1D"/>
</dbReference>
<dbReference type="EnsemblPlants" id="AET1Gv20317100.9">
    <property type="protein sequence ID" value="AET1Gv20317100.9"/>
    <property type="gene ID" value="AET1Gv20317100"/>
</dbReference>
<evidence type="ECO:0000313" key="14">
    <source>
        <dbReference type="Proteomes" id="UP000015105"/>
    </source>
</evidence>
<evidence type="ECO:0000256" key="7">
    <source>
        <dbReference type="ARBA" id="ARBA00023034"/>
    </source>
</evidence>
<evidence type="ECO:0000256" key="4">
    <source>
        <dbReference type="ARBA" id="ARBA00022692"/>
    </source>
</evidence>
<dbReference type="PANTHER" id="PTHR32285">
    <property type="entry name" value="PROTEIN TRICHOME BIREFRINGENCE-LIKE 9-RELATED"/>
    <property type="match status" value="1"/>
</dbReference>
<reference evidence="14" key="1">
    <citation type="journal article" date="2014" name="Science">
        <title>Ancient hybridizations among the ancestral genomes of bread wheat.</title>
        <authorList>
            <consortium name="International Wheat Genome Sequencing Consortium,"/>
            <person name="Marcussen T."/>
            <person name="Sandve S.R."/>
            <person name="Heier L."/>
            <person name="Spannagl M."/>
            <person name="Pfeifer M."/>
            <person name="Jakobsen K.S."/>
            <person name="Wulff B.B."/>
            <person name="Steuernagel B."/>
            <person name="Mayer K.F."/>
            <person name="Olsen O.A."/>
        </authorList>
    </citation>
    <scope>NUCLEOTIDE SEQUENCE [LARGE SCALE GENOMIC DNA]</scope>
    <source>
        <strain evidence="14">cv. AL8/78</strain>
    </source>
</reference>
<evidence type="ECO:0000313" key="13">
    <source>
        <dbReference type="EnsemblPlants" id="AET1Gv20317100.9"/>
    </source>
</evidence>
<keyword evidence="6" id="KW-1133">Transmembrane helix</keyword>
<evidence type="ECO:0000256" key="9">
    <source>
        <dbReference type="ARBA" id="ARBA00023157"/>
    </source>
</evidence>
<evidence type="ECO:0000256" key="5">
    <source>
        <dbReference type="ARBA" id="ARBA00022968"/>
    </source>
</evidence>
<sequence length="107" mass="12653">CIGKCDLFNGEWLPNPSGPAYTNSSCRFIDDHQNCMRNGRPDTGYLHWRWKPYECDLPPFDEIRFLGAMRNKAWGLIGDSILRNQVQSLICLLSKERREYYNWRSIH</sequence>
<comment type="subcellular location">
    <subcellularLocation>
        <location evidence="1">Golgi apparatus membrane</location>
        <topology evidence="1">Single-pass type II membrane protein</topology>
    </subcellularLocation>
</comment>
<keyword evidence="3" id="KW-0808">Transferase</keyword>
<keyword evidence="4" id="KW-0812">Transmembrane</keyword>
<dbReference type="Pfam" id="PF14416">
    <property type="entry name" value="PMR5N"/>
    <property type="match status" value="1"/>
</dbReference>
<evidence type="ECO:0000259" key="11">
    <source>
        <dbReference type="Pfam" id="PF13839"/>
    </source>
</evidence>
<proteinExistence type="inferred from homology"/>
<keyword evidence="8" id="KW-0472">Membrane</keyword>
<keyword evidence="10" id="KW-0325">Glycoprotein</keyword>
<evidence type="ECO:0000256" key="10">
    <source>
        <dbReference type="ARBA" id="ARBA00023180"/>
    </source>
</evidence>
<reference evidence="13" key="4">
    <citation type="submission" date="2019-03" db="UniProtKB">
        <authorList>
            <consortium name="EnsemblPlants"/>
        </authorList>
    </citation>
    <scope>IDENTIFICATION</scope>
</reference>
<name>A0A452Y707_AEGTS</name>
<evidence type="ECO:0000259" key="12">
    <source>
        <dbReference type="Pfam" id="PF14416"/>
    </source>
</evidence>
<dbReference type="GO" id="GO:0000139">
    <property type="term" value="C:Golgi membrane"/>
    <property type="evidence" value="ECO:0007669"/>
    <property type="project" value="UniProtKB-SubCell"/>
</dbReference>
<feature type="domain" description="Trichome birefringence-like N-terminal" evidence="12">
    <location>
        <begin position="4"/>
        <end position="56"/>
    </location>
</feature>
<dbReference type="PANTHER" id="PTHR32285:SF27">
    <property type="entry name" value="PROTEIN TRICHOME BIREFRINGENCE-LIKE 26"/>
    <property type="match status" value="1"/>
</dbReference>
<dbReference type="InterPro" id="IPR029962">
    <property type="entry name" value="TBL"/>
</dbReference>
<comment type="similarity">
    <text evidence="2">Belongs to the PC-esterase family. TBL subfamily.</text>
</comment>
<keyword evidence="5" id="KW-0735">Signal-anchor</keyword>
<evidence type="ECO:0000256" key="8">
    <source>
        <dbReference type="ARBA" id="ARBA00023136"/>
    </source>
</evidence>
<protein>
    <submittedName>
        <fullName evidence="13">Uncharacterized protein</fullName>
    </submittedName>
</protein>
<reference evidence="13" key="5">
    <citation type="journal article" date="2021" name="G3 (Bethesda)">
        <title>Aegilops tauschii genome assembly Aet v5.0 features greater sequence contiguity and improved annotation.</title>
        <authorList>
            <person name="Wang L."/>
            <person name="Zhu T."/>
            <person name="Rodriguez J.C."/>
            <person name="Deal K.R."/>
            <person name="Dubcovsky J."/>
            <person name="McGuire P.E."/>
            <person name="Lux T."/>
            <person name="Spannagl M."/>
            <person name="Mayer K.F.X."/>
            <person name="Baldrich P."/>
            <person name="Meyers B.C."/>
            <person name="Huo N."/>
            <person name="Gu Y.Q."/>
            <person name="Zhou H."/>
            <person name="Devos K.M."/>
            <person name="Bennetzen J.L."/>
            <person name="Unver T."/>
            <person name="Budak H."/>
            <person name="Gulick P.J."/>
            <person name="Galiba G."/>
            <person name="Kalapos B."/>
            <person name="Nelson D.R."/>
            <person name="Li P."/>
            <person name="You F.M."/>
            <person name="Luo M.C."/>
            <person name="Dvorak J."/>
        </authorList>
    </citation>
    <scope>NUCLEOTIDE SEQUENCE [LARGE SCALE GENOMIC DNA]</scope>
    <source>
        <strain evidence="13">cv. AL8/78</strain>
    </source>
</reference>
<dbReference type="Gramene" id="AET1Gv20317100.9">
    <property type="protein sequence ID" value="AET1Gv20317100.9"/>
    <property type="gene ID" value="AET1Gv20317100"/>
</dbReference>
<dbReference type="InterPro" id="IPR025846">
    <property type="entry name" value="TBL_N"/>
</dbReference>
<dbReference type="InterPro" id="IPR026057">
    <property type="entry name" value="TBL_C"/>
</dbReference>
<evidence type="ECO:0000256" key="2">
    <source>
        <dbReference type="ARBA" id="ARBA00007727"/>
    </source>
</evidence>
<organism evidence="13 14">
    <name type="scientific">Aegilops tauschii subsp. strangulata</name>
    <name type="common">Goatgrass</name>
    <dbReference type="NCBI Taxonomy" id="200361"/>
    <lineage>
        <taxon>Eukaryota</taxon>
        <taxon>Viridiplantae</taxon>
        <taxon>Streptophyta</taxon>
        <taxon>Embryophyta</taxon>
        <taxon>Tracheophyta</taxon>
        <taxon>Spermatophyta</taxon>
        <taxon>Magnoliopsida</taxon>
        <taxon>Liliopsida</taxon>
        <taxon>Poales</taxon>
        <taxon>Poaceae</taxon>
        <taxon>BOP clade</taxon>
        <taxon>Pooideae</taxon>
        <taxon>Triticodae</taxon>
        <taxon>Triticeae</taxon>
        <taxon>Triticinae</taxon>
        <taxon>Aegilops</taxon>
    </lineage>
</organism>
<evidence type="ECO:0000256" key="6">
    <source>
        <dbReference type="ARBA" id="ARBA00022989"/>
    </source>
</evidence>
<dbReference type="AlphaFoldDB" id="A0A452Y707"/>
<reference evidence="13" key="3">
    <citation type="journal article" date="2017" name="Nature">
        <title>Genome sequence of the progenitor of the wheat D genome Aegilops tauschii.</title>
        <authorList>
            <person name="Luo M.C."/>
            <person name="Gu Y.Q."/>
            <person name="Puiu D."/>
            <person name="Wang H."/>
            <person name="Twardziok S.O."/>
            <person name="Deal K.R."/>
            <person name="Huo N."/>
            <person name="Zhu T."/>
            <person name="Wang L."/>
            <person name="Wang Y."/>
            <person name="McGuire P.E."/>
            <person name="Liu S."/>
            <person name="Long H."/>
            <person name="Ramasamy R.K."/>
            <person name="Rodriguez J.C."/>
            <person name="Van S.L."/>
            <person name="Yuan L."/>
            <person name="Wang Z."/>
            <person name="Xia Z."/>
            <person name="Xiao L."/>
            <person name="Anderson O.D."/>
            <person name="Ouyang S."/>
            <person name="Liang Y."/>
            <person name="Zimin A.V."/>
            <person name="Pertea G."/>
            <person name="Qi P."/>
            <person name="Bennetzen J.L."/>
            <person name="Dai X."/>
            <person name="Dawson M.W."/>
            <person name="Muller H.G."/>
            <person name="Kugler K."/>
            <person name="Rivarola-Duarte L."/>
            <person name="Spannagl M."/>
            <person name="Mayer K.F.X."/>
            <person name="Lu F.H."/>
            <person name="Bevan M.W."/>
            <person name="Leroy P."/>
            <person name="Li P."/>
            <person name="You F.M."/>
            <person name="Sun Q."/>
            <person name="Liu Z."/>
            <person name="Lyons E."/>
            <person name="Wicker T."/>
            <person name="Salzberg S.L."/>
            <person name="Devos K.M."/>
            <person name="Dvorak J."/>
        </authorList>
    </citation>
    <scope>NUCLEOTIDE SEQUENCE [LARGE SCALE GENOMIC DNA]</scope>
    <source>
        <strain evidence="13">cv. AL8/78</strain>
    </source>
</reference>
<keyword evidence="14" id="KW-1185">Reference proteome</keyword>
<evidence type="ECO:0000256" key="1">
    <source>
        <dbReference type="ARBA" id="ARBA00004323"/>
    </source>
</evidence>
<accession>A0A452Y707</accession>
<keyword evidence="7" id="KW-0333">Golgi apparatus</keyword>
<dbReference type="Pfam" id="PF13839">
    <property type="entry name" value="PC-Esterase"/>
    <property type="match status" value="1"/>
</dbReference>
<evidence type="ECO:0000256" key="3">
    <source>
        <dbReference type="ARBA" id="ARBA00022679"/>
    </source>
</evidence>
<dbReference type="GO" id="GO:1990538">
    <property type="term" value="F:xylan O-acetyltransferase activity"/>
    <property type="evidence" value="ECO:0007669"/>
    <property type="project" value="UniProtKB-ARBA"/>
</dbReference>
<reference evidence="14" key="2">
    <citation type="journal article" date="2017" name="Nat. Plants">
        <title>The Aegilops tauschii genome reveals multiple impacts of transposons.</title>
        <authorList>
            <person name="Zhao G."/>
            <person name="Zou C."/>
            <person name="Li K."/>
            <person name="Wang K."/>
            <person name="Li T."/>
            <person name="Gao L."/>
            <person name="Zhang X."/>
            <person name="Wang H."/>
            <person name="Yang Z."/>
            <person name="Liu X."/>
            <person name="Jiang W."/>
            <person name="Mao L."/>
            <person name="Kong X."/>
            <person name="Jiao Y."/>
            <person name="Jia J."/>
        </authorList>
    </citation>
    <scope>NUCLEOTIDE SEQUENCE [LARGE SCALE GENOMIC DNA]</scope>
    <source>
        <strain evidence="14">cv. AL8/78</strain>
    </source>
</reference>